<accession>A0ACB7RVR2</accession>
<protein>
    <submittedName>
        <fullName evidence="1">Uncharacterized protein</fullName>
    </submittedName>
</protein>
<evidence type="ECO:0000313" key="2">
    <source>
        <dbReference type="Proteomes" id="UP000821845"/>
    </source>
</evidence>
<dbReference type="EMBL" id="CM023487">
    <property type="protein sequence ID" value="KAH6925534.1"/>
    <property type="molecule type" value="Genomic_DNA"/>
</dbReference>
<organism evidence="1 2">
    <name type="scientific">Hyalomma asiaticum</name>
    <name type="common">Tick</name>
    <dbReference type="NCBI Taxonomy" id="266040"/>
    <lineage>
        <taxon>Eukaryota</taxon>
        <taxon>Metazoa</taxon>
        <taxon>Ecdysozoa</taxon>
        <taxon>Arthropoda</taxon>
        <taxon>Chelicerata</taxon>
        <taxon>Arachnida</taxon>
        <taxon>Acari</taxon>
        <taxon>Parasitiformes</taxon>
        <taxon>Ixodida</taxon>
        <taxon>Ixodoidea</taxon>
        <taxon>Ixodidae</taxon>
        <taxon>Hyalomminae</taxon>
        <taxon>Hyalomma</taxon>
    </lineage>
</organism>
<name>A0ACB7RVR2_HYAAI</name>
<reference evidence="1" key="1">
    <citation type="submission" date="2020-05" db="EMBL/GenBank/DDBJ databases">
        <title>Large-scale comparative analyses of tick genomes elucidate their genetic diversity and vector capacities.</title>
        <authorList>
            <person name="Jia N."/>
            <person name="Wang J."/>
            <person name="Shi W."/>
            <person name="Du L."/>
            <person name="Sun Y."/>
            <person name="Zhan W."/>
            <person name="Jiang J."/>
            <person name="Wang Q."/>
            <person name="Zhang B."/>
            <person name="Ji P."/>
            <person name="Sakyi L.B."/>
            <person name="Cui X."/>
            <person name="Yuan T."/>
            <person name="Jiang B."/>
            <person name="Yang W."/>
            <person name="Lam T.T.-Y."/>
            <person name="Chang Q."/>
            <person name="Ding S."/>
            <person name="Wang X."/>
            <person name="Zhu J."/>
            <person name="Ruan X."/>
            <person name="Zhao L."/>
            <person name="Wei J."/>
            <person name="Que T."/>
            <person name="Du C."/>
            <person name="Cheng J."/>
            <person name="Dai P."/>
            <person name="Han X."/>
            <person name="Huang E."/>
            <person name="Gao Y."/>
            <person name="Liu J."/>
            <person name="Shao H."/>
            <person name="Ye R."/>
            <person name="Li L."/>
            <person name="Wei W."/>
            <person name="Wang X."/>
            <person name="Wang C."/>
            <person name="Yang T."/>
            <person name="Huo Q."/>
            <person name="Li W."/>
            <person name="Guo W."/>
            <person name="Chen H."/>
            <person name="Zhou L."/>
            <person name="Ni X."/>
            <person name="Tian J."/>
            <person name="Zhou Y."/>
            <person name="Sheng Y."/>
            <person name="Liu T."/>
            <person name="Pan Y."/>
            <person name="Xia L."/>
            <person name="Li J."/>
            <person name="Zhao F."/>
            <person name="Cao W."/>
        </authorList>
    </citation>
    <scope>NUCLEOTIDE SEQUENCE</scope>
    <source>
        <strain evidence="1">Hyas-2018</strain>
    </source>
</reference>
<gene>
    <name evidence="1" type="ORF">HPB50_006882</name>
</gene>
<dbReference type="Proteomes" id="UP000821845">
    <property type="component" value="Chromosome 7"/>
</dbReference>
<comment type="caution">
    <text evidence="1">The sequence shown here is derived from an EMBL/GenBank/DDBJ whole genome shotgun (WGS) entry which is preliminary data.</text>
</comment>
<proteinExistence type="predicted"/>
<keyword evidence="2" id="KW-1185">Reference proteome</keyword>
<evidence type="ECO:0000313" key="1">
    <source>
        <dbReference type="EMBL" id="KAH6925534.1"/>
    </source>
</evidence>
<sequence>MRRIVELLTRLASFLFAWLPIARRERLAGDGKRVLVSGCDSGIGLRLAQRLHEAGYRVLAGCHRSDSEGSRLLEKLRGGENPVQVLQLDVTSDRSVRRALVDGRVHDEGLWGLVNNAGVCVLGEFEWMTTEQVERTVAVNVLGTLRLTKHCLPYIRRSRGRVVSVSTVAAAAPGLPCTAAYYASKTAVESFSRCLRLELARHGAHASVVRPGDLDMWESMDEEQRSVHGRYVTGFVRGCQPQQSSLSPSQLDDSPVFGHIEHALGSRRPRALYVSDSGLWPLFLRTLSILPTALSDAVASLFYSRLGRLGND</sequence>